<dbReference type="Proteomes" id="UP001163878">
    <property type="component" value="Chromosome"/>
</dbReference>
<proteinExistence type="predicted"/>
<protein>
    <submittedName>
        <fullName evidence="1">Uncharacterized protein</fullName>
    </submittedName>
</protein>
<dbReference type="RefSeq" id="WP_264242982.1">
    <property type="nucleotide sequence ID" value="NZ_CP107567.1"/>
</dbReference>
<accession>A0ABY6I4U6</accession>
<dbReference type="EMBL" id="CP107567">
    <property type="protein sequence ID" value="UYQ61764.1"/>
    <property type="molecule type" value="Genomic_DNA"/>
</dbReference>
<organism evidence="1 2">
    <name type="scientific">Streptomyces peucetius</name>
    <dbReference type="NCBI Taxonomy" id="1950"/>
    <lineage>
        <taxon>Bacteria</taxon>
        <taxon>Bacillati</taxon>
        <taxon>Actinomycetota</taxon>
        <taxon>Actinomycetes</taxon>
        <taxon>Kitasatosporales</taxon>
        <taxon>Streptomycetaceae</taxon>
        <taxon>Streptomyces</taxon>
    </lineage>
</organism>
<name>A0ABY6I4U6_STRPE</name>
<gene>
    <name evidence="1" type="ORF">OGH68_09855</name>
</gene>
<reference evidence="1" key="1">
    <citation type="submission" date="2022-10" db="EMBL/GenBank/DDBJ databases">
        <title>Cytochrome P450 Catalyzes Benzene Ring Formation in the Biosynthesis of Trialkyl-Substituted Aromatic Polyketides.</title>
        <authorList>
            <person name="Zhao E."/>
            <person name="Ge H."/>
        </authorList>
    </citation>
    <scope>NUCLEOTIDE SEQUENCE</scope>
    <source>
        <strain evidence="1">NA0869</strain>
    </source>
</reference>
<evidence type="ECO:0000313" key="1">
    <source>
        <dbReference type="EMBL" id="UYQ61764.1"/>
    </source>
</evidence>
<sequence>MRQRRCKWCHRELPRRRWWRAKRHCGRRHQAYHRVRTAVEAVLDAMGG</sequence>
<evidence type="ECO:0000313" key="2">
    <source>
        <dbReference type="Proteomes" id="UP001163878"/>
    </source>
</evidence>
<keyword evidence="2" id="KW-1185">Reference proteome</keyword>